<protein>
    <submittedName>
        <fullName evidence="8">C-type cytochrome</fullName>
    </submittedName>
</protein>
<evidence type="ECO:0000313" key="8">
    <source>
        <dbReference type="EMBL" id="MFC5067348.1"/>
    </source>
</evidence>
<evidence type="ECO:0000259" key="7">
    <source>
        <dbReference type="PROSITE" id="PS51007"/>
    </source>
</evidence>
<evidence type="ECO:0000256" key="4">
    <source>
        <dbReference type="ARBA" id="ARBA00022982"/>
    </source>
</evidence>
<evidence type="ECO:0000256" key="6">
    <source>
        <dbReference type="PROSITE-ProRule" id="PRU00433"/>
    </source>
</evidence>
<keyword evidence="1" id="KW-0813">Transport</keyword>
<proteinExistence type="predicted"/>
<dbReference type="SUPFAM" id="SSF46626">
    <property type="entry name" value="Cytochrome c"/>
    <property type="match status" value="1"/>
</dbReference>
<evidence type="ECO:0000256" key="1">
    <source>
        <dbReference type="ARBA" id="ARBA00022448"/>
    </source>
</evidence>
<dbReference type="EMBL" id="JBHSJF010000005">
    <property type="protein sequence ID" value="MFC5067348.1"/>
    <property type="molecule type" value="Genomic_DNA"/>
</dbReference>
<dbReference type="InterPro" id="IPR002327">
    <property type="entry name" value="Cyt_c_1A/1B"/>
</dbReference>
<dbReference type="RefSeq" id="WP_114958623.1">
    <property type="nucleotide sequence ID" value="NZ_JBHSJF010000005.1"/>
</dbReference>
<dbReference type="Proteomes" id="UP001595796">
    <property type="component" value="Unassembled WGS sequence"/>
</dbReference>
<dbReference type="PRINTS" id="PR00604">
    <property type="entry name" value="CYTCHRMECIAB"/>
</dbReference>
<feature type="domain" description="Cytochrome c" evidence="7">
    <location>
        <begin position="6"/>
        <end position="106"/>
    </location>
</feature>
<accession>A0ABV9YZV8</accession>
<evidence type="ECO:0000256" key="2">
    <source>
        <dbReference type="ARBA" id="ARBA00022617"/>
    </source>
</evidence>
<dbReference type="Pfam" id="PF00034">
    <property type="entry name" value="Cytochrom_C"/>
    <property type="match status" value="1"/>
</dbReference>
<reference evidence="9" key="1">
    <citation type="journal article" date="2019" name="Int. J. Syst. Evol. Microbiol.">
        <title>The Global Catalogue of Microorganisms (GCM) 10K type strain sequencing project: providing services to taxonomists for standard genome sequencing and annotation.</title>
        <authorList>
            <consortium name="The Broad Institute Genomics Platform"/>
            <consortium name="The Broad Institute Genome Sequencing Center for Infectious Disease"/>
            <person name="Wu L."/>
            <person name="Ma J."/>
        </authorList>
    </citation>
    <scope>NUCLEOTIDE SEQUENCE [LARGE SCALE GENOMIC DNA]</scope>
    <source>
        <strain evidence="9">CGMCC 1.16444</strain>
    </source>
</reference>
<keyword evidence="9" id="KW-1185">Reference proteome</keyword>
<keyword evidence="2 6" id="KW-0349">Heme</keyword>
<dbReference type="PANTHER" id="PTHR11961">
    <property type="entry name" value="CYTOCHROME C"/>
    <property type="match status" value="1"/>
</dbReference>
<dbReference type="Gene3D" id="1.10.760.10">
    <property type="entry name" value="Cytochrome c-like domain"/>
    <property type="match status" value="1"/>
</dbReference>
<organism evidence="8 9">
    <name type="scientific">Flaviflagellibacter deserti</name>
    <dbReference type="NCBI Taxonomy" id="2267266"/>
    <lineage>
        <taxon>Bacteria</taxon>
        <taxon>Pseudomonadati</taxon>
        <taxon>Pseudomonadota</taxon>
        <taxon>Alphaproteobacteria</taxon>
        <taxon>Hyphomicrobiales</taxon>
        <taxon>Flaviflagellibacter</taxon>
    </lineage>
</organism>
<name>A0ABV9YZV8_9HYPH</name>
<evidence type="ECO:0000256" key="5">
    <source>
        <dbReference type="ARBA" id="ARBA00023004"/>
    </source>
</evidence>
<dbReference type="InterPro" id="IPR009056">
    <property type="entry name" value="Cyt_c-like_dom"/>
</dbReference>
<dbReference type="PROSITE" id="PS51007">
    <property type="entry name" value="CYTC"/>
    <property type="match status" value="1"/>
</dbReference>
<comment type="caution">
    <text evidence="8">The sequence shown here is derived from an EMBL/GenBank/DDBJ whole genome shotgun (WGS) entry which is preliminary data.</text>
</comment>
<dbReference type="InterPro" id="IPR036909">
    <property type="entry name" value="Cyt_c-like_dom_sf"/>
</dbReference>
<evidence type="ECO:0000256" key="3">
    <source>
        <dbReference type="ARBA" id="ARBA00022723"/>
    </source>
</evidence>
<keyword evidence="5 6" id="KW-0408">Iron</keyword>
<keyword evidence="4" id="KW-0249">Electron transport</keyword>
<keyword evidence="3 6" id="KW-0479">Metal-binding</keyword>
<evidence type="ECO:0000313" key="9">
    <source>
        <dbReference type="Proteomes" id="UP001595796"/>
    </source>
</evidence>
<gene>
    <name evidence="8" type="ORF">ACFPFW_04885</name>
</gene>
<sequence>MPLPQSTPPSGQDLFKRQCAACHTATTSEPKRQGPTLFGVFGRKVGSVPDFKYSAGFSKADWAWDEQKLDAWLADPQAMIPGAIMPYRQAKPEVRTAIIQYLKDMH</sequence>